<dbReference type="PROSITE" id="PS00141">
    <property type="entry name" value="ASP_PROTEASE"/>
    <property type="match status" value="1"/>
</dbReference>
<reference evidence="7 8" key="1">
    <citation type="submission" date="2024-01" db="EMBL/GenBank/DDBJ databases">
        <authorList>
            <person name="Allen C."/>
            <person name="Tagirdzhanova G."/>
        </authorList>
    </citation>
    <scope>NUCLEOTIDE SEQUENCE [LARGE SCALE GENOMIC DNA]</scope>
</reference>
<protein>
    <recommendedName>
        <fullName evidence="6">Peptidase A1 domain-containing protein</fullName>
    </recommendedName>
</protein>
<dbReference type="PRINTS" id="PR00792">
    <property type="entry name" value="PEPSIN"/>
</dbReference>
<keyword evidence="5" id="KW-0732">Signal</keyword>
<comment type="similarity">
    <text evidence="1 3">Belongs to the peptidase A1 family.</text>
</comment>
<dbReference type="InterPro" id="IPR001969">
    <property type="entry name" value="Aspartic_peptidase_AS"/>
</dbReference>
<evidence type="ECO:0000256" key="1">
    <source>
        <dbReference type="ARBA" id="ARBA00007447"/>
    </source>
</evidence>
<evidence type="ECO:0000256" key="2">
    <source>
        <dbReference type="ARBA" id="ARBA00022750"/>
    </source>
</evidence>
<feature type="region of interest" description="Disordered" evidence="4">
    <location>
        <begin position="451"/>
        <end position="488"/>
    </location>
</feature>
<evidence type="ECO:0000313" key="8">
    <source>
        <dbReference type="Proteomes" id="UP001642405"/>
    </source>
</evidence>
<evidence type="ECO:0000256" key="4">
    <source>
        <dbReference type="SAM" id="MobiDB-lite"/>
    </source>
</evidence>
<keyword evidence="2 3" id="KW-0064">Aspartyl protease</keyword>
<dbReference type="Gene3D" id="2.40.70.10">
    <property type="entry name" value="Acid Proteases"/>
    <property type="match status" value="2"/>
</dbReference>
<evidence type="ECO:0000256" key="5">
    <source>
        <dbReference type="SAM" id="SignalP"/>
    </source>
</evidence>
<keyword evidence="3" id="KW-0645">Protease</keyword>
<evidence type="ECO:0000313" key="7">
    <source>
        <dbReference type="EMBL" id="CAK7211109.1"/>
    </source>
</evidence>
<evidence type="ECO:0000256" key="3">
    <source>
        <dbReference type="RuleBase" id="RU000454"/>
    </source>
</evidence>
<dbReference type="InterPro" id="IPR034164">
    <property type="entry name" value="Pepsin-like_dom"/>
</dbReference>
<dbReference type="Pfam" id="PF00026">
    <property type="entry name" value="Asp"/>
    <property type="match status" value="1"/>
</dbReference>
<evidence type="ECO:0000259" key="6">
    <source>
        <dbReference type="PROSITE" id="PS51767"/>
    </source>
</evidence>
<dbReference type="CDD" id="cd05471">
    <property type="entry name" value="pepsin_like"/>
    <property type="match status" value="1"/>
</dbReference>
<gene>
    <name evidence="7" type="ORF">SCUCBS95973_001019</name>
</gene>
<dbReference type="InterPro" id="IPR033121">
    <property type="entry name" value="PEPTIDASE_A1"/>
</dbReference>
<name>A0ABP0AVE9_9PEZI</name>
<keyword evidence="8" id="KW-1185">Reference proteome</keyword>
<comment type="caution">
    <text evidence="7">The sequence shown here is derived from an EMBL/GenBank/DDBJ whole genome shotgun (WGS) entry which is preliminary data.</text>
</comment>
<dbReference type="Proteomes" id="UP001642405">
    <property type="component" value="Unassembled WGS sequence"/>
</dbReference>
<dbReference type="SUPFAM" id="SSF50630">
    <property type="entry name" value="Acid proteases"/>
    <property type="match status" value="1"/>
</dbReference>
<dbReference type="InterPro" id="IPR021109">
    <property type="entry name" value="Peptidase_aspartic_dom_sf"/>
</dbReference>
<proteinExistence type="inferred from homology"/>
<dbReference type="PANTHER" id="PTHR47966">
    <property type="entry name" value="BETA-SITE APP-CLEAVING ENZYME, ISOFORM A-RELATED"/>
    <property type="match status" value="1"/>
</dbReference>
<feature type="chain" id="PRO_5046726761" description="Peptidase A1 domain-containing protein" evidence="5">
    <location>
        <begin position="19"/>
        <end position="515"/>
    </location>
</feature>
<dbReference type="InterPro" id="IPR001461">
    <property type="entry name" value="Aspartic_peptidase_A1"/>
</dbReference>
<accession>A0ABP0AVE9</accession>
<organism evidence="7 8">
    <name type="scientific">Sporothrix curviconia</name>
    <dbReference type="NCBI Taxonomy" id="1260050"/>
    <lineage>
        <taxon>Eukaryota</taxon>
        <taxon>Fungi</taxon>
        <taxon>Dikarya</taxon>
        <taxon>Ascomycota</taxon>
        <taxon>Pezizomycotina</taxon>
        <taxon>Sordariomycetes</taxon>
        <taxon>Sordariomycetidae</taxon>
        <taxon>Ophiostomatales</taxon>
        <taxon>Ophiostomataceae</taxon>
        <taxon>Sporothrix</taxon>
    </lineage>
</organism>
<keyword evidence="3" id="KW-0378">Hydrolase</keyword>
<sequence>MKTAALLLLASATYEAAAFKVPLRKAARDNSAPSVHRHAARSKMLAKRADGAGVDVPLSDWIGTVDLQWYGEISVGTPPQSLTVLFDTGSSTLLLPAANCNGCTSQGRYDASKSSTTGLVANAAPRYNVSFDTGGTNVPSKLTSNAFVGISGELATDVVTFAHASDSADMTVEKQAFLALDDVTADFDLGPIDGILGLPPSSNGAELTSIGGSSSDITQDPMPYLWQLNATGKLANGVVFTVVLGEGNSGTDDGGVLTLGAADSSLVKGGAAGFTYEPWIDKFASVGAGWAVEQTGFSLSAKINGGSSQISESTPSYAILDTGTAFIQAPDNQTAANIYASISSEIVPIDTVGSWGASCDTMEKLAALGDDLSITFRFGSINATLPAINFNQGAYPGLDNICQAAILSPAAPFNFGAPTWLMGSPLLKQYVTVYDAEQGRIGFGAFEKTTSSGFGDGSSPTSSSSGSGSGSSGSPTSSGSGSSGTAASKSAAGVSRSLSIGAAAALFVASLALVL</sequence>
<dbReference type="EMBL" id="CAWUHB010000003">
    <property type="protein sequence ID" value="CAK7211109.1"/>
    <property type="molecule type" value="Genomic_DNA"/>
</dbReference>
<dbReference type="PROSITE" id="PS51767">
    <property type="entry name" value="PEPTIDASE_A1"/>
    <property type="match status" value="1"/>
</dbReference>
<feature type="domain" description="Peptidase A1" evidence="6">
    <location>
        <begin position="69"/>
        <end position="444"/>
    </location>
</feature>
<dbReference type="PANTHER" id="PTHR47966:SF51">
    <property type="entry name" value="BETA-SITE APP-CLEAVING ENZYME, ISOFORM A-RELATED"/>
    <property type="match status" value="1"/>
</dbReference>
<feature type="signal peptide" evidence="5">
    <location>
        <begin position="1"/>
        <end position="18"/>
    </location>
</feature>